<reference evidence="3 4" key="1">
    <citation type="submission" date="2016-06" db="EMBL/GenBank/DDBJ databases">
        <authorList>
            <person name="Kjaerup R.B."/>
            <person name="Dalgaard T.S."/>
            <person name="Juul-Madsen H.R."/>
        </authorList>
    </citation>
    <scope>NUCLEOTIDE SEQUENCE [LARGE SCALE GENOMIC DNA]</scope>
    <source>
        <strain evidence="3 4">DSM 45626</strain>
    </source>
</reference>
<feature type="coiled-coil region" evidence="1">
    <location>
        <begin position="323"/>
        <end position="350"/>
    </location>
</feature>
<feature type="coiled-coil region" evidence="1">
    <location>
        <begin position="176"/>
        <end position="203"/>
    </location>
</feature>
<keyword evidence="2" id="KW-0732">Signal</keyword>
<gene>
    <name evidence="3" type="ORF">GA0070558_12610</name>
</gene>
<evidence type="ECO:0008006" key="5">
    <source>
        <dbReference type="Google" id="ProtNLM"/>
    </source>
</evidence>
<evidence type="ECO:0000256" key="2">
    <source>
        <dbReference type="SAM" id="SignalP"/>
    </source>
</evidence>
<feature type="chain" id="PRO_5039683242" description="Secreted protein" evidence="2">
    <location>
        <begin position="34"/>
        <end position="401"/>
    </location>
</feature>
<evidence type="ECO:0000256" key="1">
    <source>
        <dbReference type="SAM" id="Coils"/>
    </source>
</evidence>
<accession>A0A1C4XJ69</accession>
<proteinExistence type="predicted"/>
<evidence type="ECO:0000313" key="3">
    <source>
        <dbReference type="EMBL" id="SCF08221.1"/>
    </source>
</evidence>
<dbReference type="EMBL" id="FMCW01000026">
    <property type="protein sequence ID" value="SCF08221.1"/>
    <property type="molecule type" value="Genomic_DNA"/>
</dbReference>
<dbReference type="AlphaFoldDB" id="A0A1C4XJ69"/>
<feature type="signal peptide" evidence="2">
    <location>
        <begin position="1"/>
        <end position="33"/>
    </location>
</feature>
<protein>
    <recommendedName>
        <fullName evidence="5">Secreted protein</fullName>
    </recommendedName>
</protein>
<dbReference type="RefSeq" id="WP_256092097.1">
    <property type="nucleotide sequence ID" value="NZ_FMCW01000026.1"/>
</dbReference>
<evidence type="ECO:0000313" key="4">
    <source>
        <dbReference type="Proteomes" id="UP000199375"/>
    </source>
</evidence>
<name>A0A1C4XJ69_9ACTN</name>
<sequence>MVRRTRKNAVLKLGGVGAFAALVLGAGLSLASAGENTATAVSVTCPTVADKLGAVPAAAKAGVDQELRNLETQIANVNARLAREPGAASGQLNDIAGKRRAVLDRIRLNITRVGGTAPAGLDQLATCTLRNGAAPANAGANNGNAGNNGAVAAGGAQTVNCPDVRGQLPAVPAGATAGVQQELANLDREIAAANARLAQLAVKPEGGPNFVNNAILGPLKSKRIAVLDRIALNIARAGGQRPDLSSLATCGLNAAGAGNAAGGNNAGNGNAGNNGGNAGAGNNAGNNGGNAGNGNNGGNAGVAQTVNCPNVRNQIGAVPAAAAGQVQSELNQLDQQIAEANARLAQLAVRPEGGPNFVNNAILGPLKDKRVAVLNRIATDIGRVTGQRPDPRLDLATCGLN</sequence>
<dbReference type="Proteomes" id="UP000199375">
    <property type="component" value="Unassembled WGS sequence"/>
</dbReference>
<organism evidence="3 4">
    <name type="scientific">Micromonospora haikouensis</name>
    <dbReference type="NCBI Taxonomy" id="686309"/>
    <lineage>
        <taxon>Bacteria</taxon>
        <taxon>Bacillati</taxon>
        <taxon>Actinomycetota</taxon>
        <taxon>Actinomycetes</taxon>
        <taxon>Micromonosporales</taxon>
        <taxon>Micromonosporaceae</taxon>
        <taxon>Micromonospora</taxon>
    </lineage>
</organism>
<keyword evidence="1" id="KW-0175">Coiled coil</keyword>